<keyword evidence="2" id="KW-1185">Reference proteome</keyword>
<dbReference type="EMBL" id="CAJNJA010086112">
    <property type="protein sequence ID" value="CAE7938332.1"/>
    <property type="molecule type" value="Genomic_DNA"/>
</dbReference>
<evidence type="ECO:0000313" key="2">
    <source>
        <dbReference type="Proteomes" id="UP000601435"/>
    </source>
</evidence>
<evidence type="ECO:0000313" key="1">
    <source>
        <dbReference type="EMBL" id="CAE7938332.1"/>
    </source>
</evidence>
<accession>A0A813C5A9</accession>
<sequence length="122" mass="13389">GVAWGENRRADAELDISCLRCRVVILGNPTTLQLVSVVQQQLEVLAQTQTDRVFALQRGATAFVPVRLYNDGKRPAKVLNEDGDTLSRIVAIRVQTPAARRALFYALRAAALAPSRRHPALS</sequence>
<protein>
    <submittedName>
        <fullName evidence="1">Uncharacterized protein</fullName>
    </submittedName>
</protein>
<gene>
    <name evidence="1" type="ORF">SNEC2469_LOCUS33118</name>
</gene>
<feature type="non-terminal residue" evidence="1">
    <location>
        <position position="1"/>
    </location>
</feature>
<name>A0A813C5A9_9DINO</name>
<organism evidence="1 2">
    <name type="scientific">Symbiodinium necroappetens</name>
    <dbReference type="NCBI Taxonomy" id="1628268"/>
    <lineage>
        <taxon>Eukaryota</taxon>
        <taxon>Sar</taxon>
        <taxon>Alveolata</taxon>
        <taxon>Dinophyceae</taxon>
        <taxon>Suessiales</taxon>
        <taxon>Symbiodiniaceae</taxon>
        <taxon>Symbiodinium</taxon>
    </lineage>
</organism>
<comment type="caution">
    <text evidence="1">The sequence shown here is derived from an EMBL/GenBank/DDBJ whole genome shotgun (WGS) entry which is preliminary data.</text>
</comment>
<reference evidence="1" key="1">
    <citation type="submission" date="2021-02" db="EMBL/GenBank/DDBJ databases">
        <authorList>
            <person name="Dougan E. K."/>
            <person name="Rhodes N."/>
            <person name="Thang M."/>
            <person name="Chan C."/>
        </authorList>
    </citation>
    <scope>NUCLEOTIDE SEQUENCE</scope>
</reference>
<dbReference type="Proteomes" id="UP000601435">
    <property type="component" value="Unassembled WGS sequence"/>
</dbReference>
<dbReference type="AlphaFoldDB" id="A0A813C5A9"/>
<proteinExistence type="predicted"/>
<feature type="non-terminal residue" evidence="1">
    <location>
        <position position="122"/>
    </location>
</feature>